<dbReference type="GeneTree" id="ENSGT00390000001055"/>
<dbReference type="PANTHER" id="PTHR34763:SF3">
    <property type="entry name" value="FAM104B"/>
    <property type="match status" value="1"/>
</dbReference>
<name>A0A5F9D8W6_RABIT</name>
<dbReference type="Proteomes" id="UP000001811">
    <property type="component" value="Chromosome X"/>
</dbReference>
<organism evidence="2 3">
    <name type="scientific">Oryctolagus cuniculus</name>
    <name type="common">Rabbit</name>
    <dbReference type="NCBI Taxonomy" id="9986"/>
    <lineage>
        <taxon>Eukaryota</taxon>
        <taxon>Metazoa</taxon>
        <taxon>Chordata</taxon>
        <taxon>Craniata</taxon>
        <taxon>Vertebrata</taxon>
        <taxon>Euteleostomi</taxon>
        <taxon>Mammalia</taxon>
        <taxon>Eutheria</taxon>
        <taxon>Euarchontoglires</taxon>
        <taxon>Glires</taxon>
        <taxon>Lagomorpha</taxon>
        <taxon>Leporidae</taxon>
        <taxon>Oryctolagus</taxon>
    </lineage>
</organism>
<dbReference type="EMBL" id="AAGW02064496">
    <property type="status" value="NOT_ANNOTATED_CDS"/>
    <property type="molecule type" value="Genomic_DNA"/>
</dbReference>
<dbReference type="InParanoid" id="A0A5F9D8W6"/>
<evidence type="ECO:0000256" key="1">
    <source>
        <dbReference type="SAM" id="MobiDB-lite"/>
    </source>
</evidence>
<sequence length="115" mass="12713">FTCCAAIANKEDNQHSARCKRAKRNPVAQESQEAEVGSLDNERSNNEQNINNINVPETSSGPGSSANWIVADPNPRIPQSFNEESVISQGPYFCINQVLREAHFNSLQQRGRSPT</sequence>
<dbReference type="InterPro" id="IPR029222">
    <property type="entry name" value="VCF1/2-like"/>
</dbReference>
<reference evidence="2" key="3">
    <citation type="submission" date="2025-09" db="UniProtKB">
        <authorList>
            <consortium name="Ensembl"/>
        </authorList>
    </citation>
    <scope>IDENTIFICATION</scope>
    <source>
        <strain evidence="2">Thorbecke</strain>
    </source>
</reference>
<feature type="compositionally biased region" description="Polar residues" evidence="1">
    <location>
        <begin position="55"/>
        <end position="67"/>
    </location>
</feature>
<proteinExistence type="predicted"/>
<keyword evidence="3" id="KW-1185">Reference proteome</keyword>
<reference evidence="2" key="2">
    <citation type="submission" date="2025-08" db="UniProtKB">
        <authorList>
            <consortium name="Ensembl"/>
        </authorList>
    </citation>
    <scope>IDENTIFICATION</scope>
    <source>
        <strain evidence="2">Thorbecke</strain>
    </source>
</reference>
<dbReference type="Pfam" id="PF15434">
    <property type="entry name" value="FAM104"/>
    <property type="match status" value="1"/>
</dbReference>
<evidence type="ECO:0000313" key="3">
    <source>
        <dbReference type="Proteomes" id="UP000001811"/>
    </source>
</evidence>
<dbReference type="Bgee" id="ENSOCUG00000033823">
    <property type="expression patterns" value="Expressed in testis and 17 other cell types or tissues"/>
</dbReference>
<reference evidence="2 3" key="1">
    <citation type="journal article" date="2011" name="Nature">
        <title>A high-resolution map of human evolutionary constraint using 29 mammals.</title>
        <authorList>
            <person name="Lindblad-Toh K."/>
            <person name="Garber M."/>
            <person name="Zuk O."/>
            <person name="Lin M.F."/>
            <person name="Parker B.J."/>
            <person name="Washietl S."/>
            <person name="Kheradpour P."/>
            <person name="Ernst J."/>
            <person name="Jordan G."/>
            <person name="Mauceli E."/>
            <person name="Ward L.D."/>
            <person name="Lowe C.B."/>
            <person name="Holloway A.K."/>
            <person name="Clamp M."/>
            <person name="Gnerre S."/>
            <person name="Alfoldi J."/>
            <person name="Beal K."/>
            <person name="Chang J."/>
            <person name="Clawson H."/>
            <person name="Cuff J."/>
            <person name="Di Palma F."/>
            <person name="Fitzgerald S."/>
            <person name="Flicek P."/>
            <person name="Guttman M."/>
            <person name="Hubisz M.J."/>
            <person name="Jaffe D.B."/>
            <person name="Jungreis I."/>
            <person name="Kent W.J."/>
            <person name="Kostka D."/>
            <person name="Lara M."/>
            <person name="Martins A.L."/>
            <person name="Massingham T."/>
            <person name="Moltke I."/>
            <person name="Raney B.J."/>
            <person name="Rasmussen M.D."/>
            <person name="Robinson J."/>
            <person name="Stark A."/>
            <person name="Vilella A.J."/>
            <person name="Wen J."/>
            <person name="Xie X."/>
            <person name="Zody M.C."/>
            <person name="Baldwin J."/>
            <person name="Bloom T."/>
            <person name="Chin C.W."/>
            <person name="Heiman D."/>
            <person name="Nicol R."/>
            <person name="Nusbaum C."/>
            <person name="Young S."/>
            <person name="Wilkinson J."/>
            <person name="Worley K.C."/>
            <person name="Kovar C.L."/>
            <person name="Muzny D.M."/>
            <person name="Gibbs R.A."/>
            <person name="Cree A."/>
            <person name="Dihn H.H."/>
            <person name="Fowler G."/>
            <person name="Jhangiani S."/>
            <person name="Joshi V."/>
            <person name="Lee S."/>
            <person name="Lewis L.R."/>
            <person name="Nazareth L.V."/>
            <person name="Okwuonu G."/>
            <person name="Santibanez J."/>
            <person name="Warren W.C."/>
            <person name="Mardis E.R."/>
            <person name="Weinstock G.M."/>
            <person name="Wilson R.K."/>
            <person name="Delehaunty K."/>
            <person name="Dooling D."/>
            <person name="Fronik C."/>
            <person name="Fulton L."/>
            <person name="Fulton B."/>
            <person name="Graves T."/>
            <person name="Minx P."/>
            <person name="Sodergren E."/>
            <person name="Birney E."/>
            <person name="Margulies E.H."/>
            <person name="Herrero J."/>
            <person name="Green E.D."/>
            <person name="Haussler D."/>
            <person name="Siepel A."/>
            <person name="Goldman N."/>
            <person name="Pollard K.S."/>
            <person name="Pedersen J.S."/>
            <person name="Lander E.S."/>
            <person name="Kellis M."/>
        </authorList>
    </citation>
    <scope>NUCLEOTIDE SEQUENCE [LARGE SCALE GENOMIC DNA]</scope>
    <source>
        <strain evidence="2 3">Thorbecke inbred</strain>
    </source>
</reference>
<feature type="region of interest" description="Disordered" evidence="1">
    <location>
        <begin position="14"/>
        <end position="71"/>
    </location>
</feature>
<accession>A0A5F9D8W6</accession>
<protein>
    <submittedName>
        <fullName evidence="2">Uncharacterized protein</fullName>
    </submittedName>
</protein>
<dbReference type="Ensembl" id="ENSOCUT00000038531.1">
    <property type="protein sequence ID" value="ENSOCUP00000041696.1"/>
    <property type="gene ID" value="ENSOCUG00000033823.1"/>
</dbReference>
<dbReference type="AlphaFoldDB" id="A0A5F9D8W6"/>
<dbReference type="PANTHER" id="PTHR34763">
    <property type="entry name" value="PROTEIN FAM104A"/>
    <property type="match status" value="1"/>
</dbReference>
<evidence type="ECO:0000313" key="2">
    <source>
        <dbReference type="Ensembl" id="ENSOCUP00000041696.1"/>
    </source>
</evidence>